<dbReference type="SUPFAM" id="SSF56112">
    <property type="entry name" value="Protein kinase-like (PK-like)"/>
    <property type="match status" value="1"/>
</dbReference>
<feature type="domain" description="Serine-threonine/tyrosine-protein kinase catalytic" evidence="3">
    <location>
        <begin position="10"/>
        <end position="123"/>
    </location>
</feature>
<dbReference type="InterPro" id="IPR001245">
    <property type="entry name" value="Ser-Thr/Tyr_kinase_cat_dom"/>
</dbReference>
<reference evidence="4 5" key="1">
    <citation type="journal article" date="2013" name="Proc. Natl. Acad. Sci. U.S.A.">
        <title>Fine-scale variation in meiotic recombination in Mimulus inferred from population shotgun sequencing.</title>
        <authorList>
            <person name="Hellsten U."/>
            <person name="Wright K.M."/>
            <person name="Jenkins J."/>
            <person name="Shu S."/>
            <person name="Yuan Y."/>
            <person name="Wessler S.R."/>
            <person name="Schmutz J."/>
            <person name="Willis J.H."/>
            <person name="Rokhsar D.S."/>
        </authorList>
    </citation>
    <scope>NUCLEOTIDE SEQUENCE [LARGE SCALE GENOMIC DNA]</scope>
    <source>
        <strain evidence="5">cv. DUN x IM62</strain>
    </source>
</reference>
<gene>
    <name evidence="4" type="ORF">MIMGU_mgv11b019220mg</name>
</gene>
<dbReference type="Proteomes" id="UP000030748">
    <property type="component" value="Unassembled WGS sequence"/>
</dbReference>
<accession>A0A022RMI4</accession>
<evidence type="ECO:0000259" key="3">
    <source>
        <dbReference type="Pfam" id="PF07714"/>
    </source>
</evidence>
<keyword evidence="5" id="KW-1185">Reference proteome</keyword>
<dbReference type="InterPro" id="IPR011009">
    <property type="entry name" value="Kinase-like_dom_sf"/>
</dbReference>
<dbReference type="AlphaFoldDB" id="A0A022RMI4"/>
<evidence type="ECO:0000313" key="5">
    <source>
        <dbReference type="Proteomes" id="UP000030748"/>
    </source>
</evidence>
<dbReference type="GO" id="GO:0004672">
    <property type="term" value="F:protein kinase activity"/>
    <property type="evidence" value="ECO:0007669"/>
    <property type="project" value="InterPro"/>
</dbReference>
<evidence type="ECO:0000256" key="2">
    <source>
        <dbReference type="ARBA" id="ARBA00022840"/>
    </source>
</evidence>
<keyword evidence="2" id="KW-0067">ATP-binding</keyword>
<keyword evidence="1" id="KW-0547">Nucleotide-binding</keyword>
<dbReference type="InterPro" id="IPR045274">
    <property type="entry name" value="WAK-like"/>
</dbReference>
<name>A0A022RMI4_ERYGU</name>
<evidence type="ECO:0000256" key="1">
    <source>
        <dbReference type="ARBA" id="ARBA00022741"/>
    </source>
</evidence>
<dbReference type="eggNOG" id="ENOG502QQPF">
    <property type="taxonomic scope" value="Eukaryota"/>
</dbReference>
<dbReference type="PANTHER" id="PTHR27005:SF283">
    <property type="entry name" value="OS02G0633066 PROTEIN"/>
    <property type="match status" value="1"/>
</dbReference>
<dbReference type="EMBL" id="KI630334">
    <property type="protein sequence ID" value="EYU41289.1"/>
    <property type="molecule type" value="Genomic_DNA"/>
</dbReference>
<proteinExistence type="predicted"/>
<organism evidence="4 5">
    <name type="scientific">Erythranthe guttata</name>
    <name type="common">Yellow monkey flower</name>
    <name type="synonym">Mimulus guttatus</name>
    <dbReference type="NCBI Taxonomy" id="4155"/>
    <lineage>
        <taxon>Eukaryota</taxon>
        <taxon>Viridiplantae</taxon>
        <taxon>Streptophyta</taxon>
        <taxon>Embryophyta</taxon>
        <taxon>Tracheophyta</taxon>
        <taxon>Spermatophyta</taxon>
        <taxon>Magnoliopsida</taxon>
        <taxon>eudicotyledons</taxon>
        <taxon>Gunneridae</taxon>
        <taxon>Pentapetalae</taxon>
        <taxon>asterids</taxon>
        <taxon>lamiids</taxon>
        <taxon>Lamiales</taxon>
        <taxon>Phrymaceae</taxon>
        <taxon>Erythranthe</taxon>
    </lineage>
</organism>
<dbReference type="Gene3D" id="1.10.510.10">
    <property type="entry name" value="Transferase(Phosphotransferase) domain 1"/>
    <property type="match status" value="1"/>
</dbReference>
<dbReference type="Pfam" id="PF07714">
    <property type="entry name" value="PK_Tyr_Ser-Thr"/>
    <property type="match status" value="1"/>
</dbReference>
<protein>
    <recommendedName>
        <fullName evidence="3">Serine-threonine/tyrosine-protein kinase catalytic domain-containing protein</fullName>
    </recommendedName>
</protein>
<dbReference type="PANTHER" id="PTHR27005">
    <property type="entry name" value="WALL-ASSOCIATED RECEPTOR KINASE-LIKE 21"/>
    <property type="match status" value="1"/>
</dbReference>
<dbReference type="GO" id="GO:0005524">
    <property type="term" value="F:ATP binding"/>
    <property type="evidence" value="ECO:0007669"/>
    <property type="project" value="UniProtKB-KW"/>
</dbReference>
<dbReference type="STRING" id="4155.A0A022RMI4"/>
<sequence length="180" mass="20909">LILELQIPNDRTRVTTLVQGTLGYLDPEYFNTIQLTEKSDVYSFVVLLTGRKPLSTDKVQHEMKLATYIALYVTKNLLLKVIEPRILRQGSLDQIAEVAEIVKKCVKLKGEERPTIKEVTMELERLRKFNLQAHKQEEIIPDGNMVDLYTVPVNHDFNTREYSEQYNLDMRLLHAINISH</sequence>
<evidence type="ECO:0000313" key="4">
    <source>
        <dbReference type="EMBL" id="EYU41289.1"/>
    </source>
</evidence>
<dbReference type="GO" id="GO:0007166">
    <property type="term" value="P:cell surface receptor signaling pathway"/>
    <property type="evidence" value="ECO:0007669"/>
    <property type="project" value="InterPro"/>
</dbReference>
<feature type="non-terminal residue" evidence="4">
    <location>
        <position position="1"/>
    </location>
</feature>